<evidence type="ECO:0000259" key="1">
    <source>
        <dbReference type="Pfam" id="PF13229"/>
    </source>
</evidence>
<dbReference type="InterPro" id="IPR039448">
    <property type="entry name" value="Beta_helix"/>
</dbReference>
<dbReference type="EMBL" id="JACHGF010000003">
    <property type="protein sequence ID" value="MBB5284083.1"/>
    <property type="molecule type" value="Genomic_DNA"/>
</dbReference>
<dbReference type="Gene3D" id="2.160.20.10">
    <property type="entry name" value="Single-stranded right-handed beta-helix, Pectin lyase-like"/>
    <property type="match status" value="2"/>
</dbReference>
<dbReference type="SMART" id="SM00710">
    <property type="entry name" value="PbH1"/>
    <property type="match status" value="7"/>
</dbReference>
<sequence length="595" mass="66640">MNFLQVPILGLVLILQSTLSPAQKTWYVSPQGKDSQTGLSTQRPFRTLEKALDALRREKKQPTAEYRIILRGGTYAVSEPIRVDSRLGLGPQNKLTISAQADEAVVLSGNRTVQGTWQSVEPGLWKVPVKGYFNQLFIDGKRAIRARFPNEGTWLEPDTVQVDQHRLVFTGKLPSDLAKVAGAELHITGFWHYVRQKIARFDIPSQTVLTADYPGPEASSRKIENIDRAHFENALLFADIENEWFLDSLRQELYLVSKTNPASKTIEYPVASTLLVLEGQEDAPLQRITLQGIRFTGTDWALTPIGRKGIQAGYWGTTRESPVYAPVAALMLRWVEHSQIRGCRFEGLGEGAVTLGVGSSYNLIEKNSFEDVGANVIQVGYRESFVGDGHPLHKDFANPREVSHHNVIRNNHLRNFATTDQGSVGIWIGYAHHNEVLHNLLEDFPYSGMSIGWRWDTLQTNCHHNLIAWNEVRDGMKYLSDGAGIYLVGNQPGTRVLDNWIHNIGGGYTINAGIYVDEGGANIELARNYFQNLTNPREAYPIKLHKIISSTMRIHGNGGEQTEQQIIKSNQVNRYAWHINVPLGAPAHPEKYGPQ</sequence>
<accession>A0A840TS51</accession>
<dbReference type="AlphaFoldDB" id="A0A840TS51"/>
<comment type="caution">
    <text evidence="2">The sequence shown here is derived from an EMBL/GenBank/DDBJ whole genome shotgun (WGS) entry which is preliminary data.</text>
</comment>
<dbReference type="Proteomes" id="UP000557307">
    <property type="component" value="Unassembled WGS sequence"/>
</dbReference>
<reference evidence="2 3" key="1">
    <citation type="submission" date="2020-08" db="EMBL/GenBank/DDBJ databases">
        <title>Genomic Encyclopedia of Type Strains, Phase IV (KMG-IV): sequencing the most valuable type-strain genomes for metagenomic binning, comparative biology and taxonomic classification.</title>
        <authorList>
            <person name="Goeker M."/>
        </authorList>
    </citation>
    <scope>NUCLEOTIDE SEQUENCE [LARGE SCALE GENOMIC DNA]</scope>
    <source>
        <strain evidence="2 3">DSM 105074</strain>
    </source>
</reference>
<dbReference type="InterPro" id="IPR006626">
    <property type="entry name" value="PbH1"/>
</dbReference>
<gene>
    <name evidence="2" type="ORF">HNQ92_002226</name>
</gene>
<dbReference type="SUPFAM" id="SSF51126">
    <property type="entry name" value="Pectin lyase-like"/>
    <property type="match status" value="1"/>
</dbReference>
<evidence type="ECO:0000313" key="2">
    <source>
        <dbReference type="EMBL" id="MBB5284083.1"/>
    </source>
</evidence>
<dbReference type="InterPro" id="IPR012334">
    <property type="entry name" value="Pectin_lyas_fold"/>
</dbReference>
<evidence type="ECO:0000313" key="3">
    <source>
        <dbReference type="Proteomes" id="UP000557307"/>
    </source>
</evidence>
<proteinExistence type="predicted"/>
<dbReference type="Pfam" id="PF13229">
    <property type="entry name" value="Beta_helix"/>
    <property type="match status" value="1"/>
</dbReference>
<name>A0A840TS51_9BACT</name>
<feature type="domain" description="Right handed beta helix" evidence="1">
    <location>
        <begin position="405"/>
        <end position="530"/>
    </location>
</feature>
<dbReference type="InterPro" id="IPR011050">
    <property type="entry name" value="Pectin_lyase_fold/virulence"/>
</dbReference>
<dbReference type="PANTHER" id="PTHR36453:SF1">
    <property type="entry name" value="RIGHT HANDED BETA HELIX DOMAIN-CONTAINING PROTEIN"/>
    <property type="match status" value="1"/>
</dbReference>
<organism evidence="2 3">
    <name type="scientific">Rhabdobacter roseus</name>
    <dbReference type="NCBI Taxonomy" id="1655419"/>
    <lineage>
        <taxon>Bacteria</taxon>
        <taxon>Pseudomonadati</taxon>
        <taxon>Bacteroidota</taxon>
        <taxon>Cytophagia</taxon>
        <taxon>Cytophagales</taxon>
        <taxon>Cytophagaceae</taxon>
        <taxon>Rhabdobacter</taxon>
    </lineage>
</organism>
<protein>
    <recommendedName>
        <fullName evidence="1">Right handed beta helix domain-containing protein</fullName>
    </recommendedName>
</protein>
<dbReference type="PANTHER" id="PTHR36453">
    <property type="entry name" value="SECRETED PROTEIN-RELATED"/>
    <property type="match status" value="1"/>
</dbReference>
<keyword evidence="3" id="KW-1185">Reference proteome</keyword>
<dbReference type="RefSeq" id="WP_184174050.1">
    <property type="nucleotide sequence ID" value="NZ_JACHGF010000003.1"/>
</dbReference>